<organism evidence="1 2">
    <name type="scientific">Candidatus Enterococcus murrayae</name>
    <dbReference type="NCBI Taxonomy" id="2815321"/>
    <lineage>
        <taxon>Bacteria</taxon>
        <taxon>Bacillati</taxon>
        <taxon>Bacillota</taxon>
        <taxon>Bacilli</taxon>
        <taxon>Lactobacillales</taxon>
        <taxon>Enterococcaceae</taxon>
        <taxon>Enterococcus</taxon>
    </lineage>
</organism>
<dbReference type="Proteomes" id="UP000664495">
    <property type="component" value="Unassembled WGS sequence"/>
</dbReference>
<dbReference type="Pfam" id="PF05119">
    <property type="entry name" value="Terminase_4"/>
    <property type="match status" value="1"/>
</dbReference>
<dbReference type="EMBL" id="JAFLVR010000001">
    <property type="protein sequence ID" value="MBO0450764.1"/>
    <property type="molecule type" value="Genomic_DNA"/>
</dbReference>
<sequence length="112" mass="12861">MARQKRKDVYNSLYSALDAKGLTAAYFLDLLDQYMVLWDVQRKLTTDIKKRGPVVEWQNGANQKGLRKNDSIVELPKISKRMTDILRQLEVDCFIEVNPLEGDDGDDEDIGL</sequence>
<name>A0ABS3HCQ7_9ENTE</name>
<protein>
    <recommendedName>
        <fullName evidence="3">RNA polymerase subunit sigma-70</fullName>
    </recommendedName>
</protein>
<gene>
    <name evidence="1" type="ORF">JZO85_00690</name>
</gene>
<accession>A0ABS3HCQ7</accession>
<comment type="caution">
    <text evidence="1">The sequence shown here is derived from an EMBL/GenBank/DDBJ whole genome shotgun (WGS) entry which is preliminary data.</text>
</comment>
<evidence type="ECO:0008006" key="3">
    <source>
        <dbReference type="Google" id="ProtNLM"/>
    </source>
</evidence>
<proteinExistence type="predicted"/>
<reference evidence="1 2" key="1">
    <citation type="submission" date="2021-03" db="EMBL/GenBank/DDBJ databases">
        <title>Enterococcal diversity collection.</title>
        <authorList>
            <person name="Gilmore M.S."/>
            <person name="Schwartzman J."/>
            <person name="Van Tyne D."/>
            <person name="Martin M."/>
            <person name="Earl A.M."/>
            <person name="Manson A.L."/>
            <person name="Straub T."/>
            <person name="Salamzade R."/>
            <person name="Saavedra J."/>
            <person name="Lebreton F."/>
            <person name="Prichula J."/>
            <person name="Schaufler K."/>
            <person name="Gaca A."/>
            <person name="Sgardioli B."/>
            <person name="Wagenaar J."/>
            <person name="Strong T."/>
        </authorList>
    </citation>
    <scope>NUCLEOTIDE SEQUENCE [LARGE SCALE GENOMIC DNA]</scope>
    <source>
        <strain evidence="1 2">MJM16</strain>
    </source>
</reference>
<evidence type="ECO:0000313" key="2">
    <source>
        <dbReference type="Proteomes" id="UP000664495"/>
    </source>
</evidence>
<keyword evidence="2" id="KW-1185">Reference proteome</keyword>
<dbReference type="RefSeq" id="WP_207106576.1">
    <property type="nucleotide sequence ID" value="NZ_JAFLVR010000001.1"/>
</dbReference>
<dbReference type="InterPro" id="IPR006448">
    <property type="entry name" value="Phage_term_ssu_P27"/>
</dbReference>
<evidence type="ECO:0000313" key="1">
    <source>
        <dbReference type="EMBL" id="MBO0450764.1"/>
    </source>
</evidence>